<dbReference type="RefSeq" id="WP_156723707.1">
    <property type="nucleotide sequence ID" value="NZ_CACRSX010000037.1"/>
</dbReference>
<accession>A0A6N2UDB5</accession>
<sequence>MKVITESEMNFEEFDESNLFHIENSKIYRDLGDGIKTVEFILKYKEDSIIFLEAKKSCPNAEKRHETEEKEHKFEVYFSSLVEKFIASLHIYLASILGRYPDISEVGDSLQFVDEMKNMKLKFVLVIKNAEDVAWLVGPSAELKARLLQIRKIWNIEIMVLNEELAEKLSLTANNQDYAL</sequence>
<reference evidence="1" key="1">
    <citation type="submission" date="2019-11" db="EMBL/GenBank/DDBJ databases">
        <authorList>
            <person name="Feng L."/>
        </authorList>
    </citation>
    <scope>NUCLEOTIDE SEQUENCE</scope>
    <source>
        <strain evidence="1">AhadrusLFYP4</strain>
    </source>
</reference>
<name>A0A6N2UDB5_ANAHA</name>
<protein>
    <submittedName>
        <fullName evidence="1">Uncharacterized protein</fullName>
    </submittedName>
</protein>
<organism evidence="1">
    <name type="scientific">Anaerostipes hadrus</name>
    <dbReference type="NCBI Taxonomy" id="649756"/>
    <lineage>
        <taxon>Bacteria</taxon>
        <taxon>Bacillati</taxon>
        <taxon>Bacillota</taxon>
        <taxon>Clostridia</taxon>
        <taxon>Lachnospirales</taxon>
        <taxon>Lachnospiraceae</taxon>
        <taxon>Anaerostipes</taxon>
    </lineage>
</organism>
<gene>
    <name evidence="1" type="ORF">AHLFYP4_01820</name>
</gene>
<proteinExistence type="predicted"/>
<dbReference type="EMBL" id="CACRSX010000037">
    <property type="protein sequence ID" value="VYT15397.1"/>
    <property type="molecule type" value="Genomic_DNA"/>
</dbReference>
<evidence type="ECO:0000313" key="1">
    <source>
        <dbReference type="EMBL" id="VYT15397.1"/>
    </source>
</evidence>
<dbReference type="AlphaFoldDB" id="A0A6N2UDB5"/>